<accession>A0A4Z2HD24</accession>
<gene>
    <name evidence="1" type="ORF">EYF80_027123</name>
</gene>
<keyword evidence="2" id="KW-1185">Reference proteome</keyword>
<comment type="caution">
    <text evidence="1">The sequence shown here is derived from an EMBL/GenBank/DDBJ whole genome shotgun (WGS) entry which is preliminary data.</text>
</comment>
<name>A0A4Z2HD24_9TELE</name>
<evidence type="ECO:0000313" key="2">
    <source>
        <dbReference type="Proteomes" id="UP000314294"/>
    </source>
</evidence>
<sequence length="107" mass="12761">MQYAHRWRFRYLLVQLEKLHRHIALRLRLGPAGKHPEPGDHHWVEDLEVQGDGRRVGEGEHRGVRHHHDLYLRILAGYWHRGMAEITAQAHFKCITTLDYPINAQRY</sequence>
<organism evidence="1 2">
    <name type="scientific">Liparis tanakae</name>
    <name type="common">Tanaka's snailfish</name>
    <dbReference type="NCBI Taxonomy" id="230148"/>
    <lineage>
        <taxon>Eukaryota</taxon>
        <taxon>Metazoa</taxon>
        <taxon>Chordata</taxon>
        <taxon>Craniata</taxon>
        <taxon>Vertebrata</taxon>
        <taxon>Euteleostomi</taxon>
        <taxon>Actinopterygii</taxon>
        <taxon>Neopterygii</taxon>
        <taxon>Teleostei</taxon>
        <taxon>Neoteleostei</taxon>
        <taxon>Acanthomorphata</taxon>
        <taxon>Eupercaria</taxon>
        <taxon>Perciformes</taxon>
        <taxon>Cottioidei</taxon>
        <taxon>Cottales</taxon>
        <taxon>Liparidae</taxon>
        <taxon>Liparis</taxon>
    </lineage>
</organism>
<reference evidence="1 2" key="1">
    <citation type="submission" date="2019-03" db="EMBL/GenBank/DDBJ databases">
        <title>First draft genome of Liparis tanakae, snailfish: a comprehensive survey of snailfish specific genes.</title>
        <authorList>
            <person name="Kim W."/>
            <person name="Song I."/>
            <person name="Jeong J.-H."/>
            <person name="Kim D."/>
            <person name="Kim S."/>
            <person name="Ryu S."/>
            <person name="Song J.Y."/>
            <person name="Lee S.K."/>
        </authorList>
    </citation>
    <scope>NUCLEOTIDE SEQUENCE [LARGE SCALE GENOMIC DNA]</scope>
    <source>
        <tissue evidence="1">Muscle</tissue>
    </source>
</reference>
<dbReference type="AlphaFoldDB" id="A0A4Z2HD24"/>
<dbReference type="EMBL" id="SRLO01000288">
    <property type="protein sequence ID" value="TNN62682.1"/>
    <property type="molecule type" value="Genomic_DNA"/>
</dbReference>
<proteinExistence type="predicted"/>
<evidence type="ECO:0000313" key="1">
    <source>
        <dbReference type="EMBL" id="TNN62682.1"/>
    </source>
</evidence>
<dbReference type="Proteomes" id="UP000314294">
    <property type="component" value="Unassembled WGS sequence"/>
</dbReference>
<protein>
    <submittedName>
        <fullName evidence="1">Uncharacterized protein</fullName>
    </submittedName>
</protein>